<evidence type="ECO:0000313" key="1">
    <source>
        <dbReference type="EMBL" id="EEG94851.1"/>
    </source>
</evidence>
<gene>
    <name evidence="1" type="ORF">ROSEINA2194_01265</name>
</gene>
<protein>
    <submittedName>
        <fullName evidence="1">Uncharacterized protein</fullName>
    </submittedName>
</protein>
<comment type="caution">
    <text evidence="1">The sequence shown here is derived from an EMBL/GenBank/DDBJ whole genome shotgun (WGS) entry which is preliminary data.</text>
</comment>
<dbReference type="EMBL" id="ACFY01000053">
    <property type="protein sequence ID" value="EEG94851.1"/>
    <property type="molecule type" value="Genomic_DNA"/>
</dbReference>
<reference evidence="1 2" key="2">
    <citation type="submission" date="2009-03" db="EMBL/GenBank/DDBJ databases">
        <title>Draft genome sequence of Roseburia inulinivorans (DSM 16841).</title>
        <authorList>
            <person name="Sudarsanam P."/>
            <person name="Ley R."/>
            <person name="Guruge J."/>
            <person name="Turnbaugh P.J."/>
            <person name="Mahowald M."/>
            <person name="Liep D."/>
            <person name="Gordon J."/>
        </authorList>
    </citation>
    <scope>NUCLEOTIDE SEQUENCE [LARGE SCALE GENOMIC DNA]</scope>
    <source>
        <strain evidence="1 2">DSM 16841</strain>
    </source>
</reference>
<sequence>MGMKRGCKTGSKIVQVKGVMPLWGGLTRETPTGRAVGGFVVWHNFFEDLEEVMLIFIIFKN</sequence>
<dbReference type="AlphaFoldDB" id="C0FRB1"/>
<dbReference type="Proteomes" id="UP000003561">
    <property type="component" value="Unassembled WGS sequence"/>
</dbReference>
<proteinExistence type="predicted"/>
<reference evidence="1 2" key="1">
    <citation type="submission" date="2009-02" db="EMBL/GenBank/DDBJ databases">
        <authorList>
            <person name="Fulton L."/>
            <person name="Clifton S."/>
            <person name="Fulton B."/>
            <person name="Xu J."/>
            <person name="Minx P."/>
            <person name="Pepin K.H."/>
            <person name="Johnson M."/>
            <person name="Bhonagiri V."/>
            <person name="Nash W.E."/>
            <person name="Mardis E.R."/>
            <person name="Wilson R.K."/>
        </authorList>
    </citation>
    <scope>NUCLEOTIDE SEQUENCE [LARGE SCALE GENOMIC DNA]</scope>
    <source>
        <strain evidence="1 2">DSM 16841</strain>
    </source>
</reference>
<accession>C0FRB1</accession>
<name>C0FRB1_9FIRM</name>
<organism evidence="1 2">
    <name type="scientific">Roseburia inulinivorans DSM 16841</name>
    <dbReference type="NCBI Taxonomy" id="622312"/>
    <lineage>
        <taxon>Bacteria</taxon>
        <taxon>Bacillati</taxon>
        <taxon>Bacillota</taxon>
        <taxon>Clostridia</taxon>
        <taxon>Lachnospirales</taxon>
        <taxon>Lachnospiraceae</taxon>
        <taxon>Roseburia</taxon>
    </lineage>
</organism>
<evidence type="ECO:0000313" key="2">
    <source>
        <dbReference type="Proteomes" id="UP000003561"/>
    </source>
</evidence>